<evidence type="ECO:0000313" key="2">
    <source>
        <dbReference type="Proteomes" id="UP000016922"/>
    </source>
</evidence>
<dbReference type="Gene3D" id="3.40.50.720">
    <property type="entry name" value="NAD(P)-binding Rossmann-like Domain"/>
    <property type="match status" value="1"/>
</dbReference>
<dbReference type="GeneID" id="19464938"/>
<dbReference type="EMBL" id="KE145358">
    <property type="protein sequence ID" value="EPE32872.1"/>
    <property type="molecule type" value="Genomic_DNA"/>
</dbReference>
<sequence length="95" mass="10563">MTDVARLHLAASIDATIVGQRFIAAADKFNWNELIDEIQNLKPSAKVAPHFPEPVDKDLGEKDNAPGAALLTKWWDQKGYTSFEQTLRENLAADL</sequence>
<protein>
    <submittedName>
        <fullName evidence="1">NAD dependent epimerase/dehydratase, putative</fullName>
    </submittedName>
</protein>
<organism evidence="1 2">
    <name type="scientific">Glarea lozoyensis (strain ATCC 20868 / MF5171)</name>
    <dbReference type="NCBI Taxonomy" id="1116229"/>
    <lineage>
        <taxon>Eukaryota</taxon>
        <taxon>Fungi</taxon>
        <taxon>Dikarya</taxon>
        <taxon>Ascomycota</taxon>
        <taxon>Pezizomycotina</taxon>
        <taxon>Leotiomycetes</taxon>
        <taxon>Helotiales</taxon>
        <taxon>Helotiaceae</taxon>
        <taxon>Glarea</taxon>
    </lineage>
</organism>
<dbReference type="AlphaFoldDB" id="S3D304"/>
<gene>
    <name evidence="1" type="ORF">GLAREA_05884</name>
</gene>
<name>S3D304_GLAL2</name>
<evidence type="ECO:0000313" key="1">
    <source>
        <dbReference type="EMBL" id="EPE32872.1"/>
    </source>
</evidence>
<reference evidence="1 2" key="1">
    <citation type="journal article" date="2013" name="BMC Genomics">
        <title>Genomics-driven discovery of the pneumocandin biosynthetic gene cluster in the fungus Glarea lozoyensis.</title>
        <authorList>
            <person name="Chen L."/>
            <person name="Yue Q."/>
            <person name="Zhang X."/>
            <person name="Xiang M."/>
            <person name="Wang C."/>
            <person name="Li S."/>
            <person name="Che Y."/>
            <person name="Ortiz-Lopez F.J."/>
            <person name="Bills G.F."/>
            <person name="Liu X."/>
            <person name="An Z."/>
        </authorList>
    </citation>
    <scope>NUCLEOTIDE SEQUENCE [LARGE SCALE GENOMIC DNA]</scope>
    <source>
        <strain evidence="2">ATCC 20868 / MF5171</strain>
    </source>
</reference>
<dbReference type="RefSeq" id="XP_008079489.1">
    <property type="nucleotide sequence ID" value="XM_008081298.1"/>
</dbReference>
<dbReference type="HOGENOM" id="CLU_2372971_0_0_1"/>
<dbReference type="KEGG" id="glz:GLAREA_05884"/>
<dbReference type="Proteomes" id="UP000016922">
    <property type="component" value="Unassembled WGS sequence"/>
</dbReference>
<accession>S3D304</accession>
<dbReference type="OrthoDB" id="3554764at2759"/>
<keyword evidence="2" id="KW-1185">Reference proteome</keyword>
<proteinExistence type="predicted"/>